<dbReference type="RefSeq" id="WP_146136777.1">
    <property type="nucleotide sequence ID" value="NZ_PVTD01000023.1"/>
</dbReference>
<keyword evidence="2 6" id="KW-0489">Methyltransferase</keyword>
<accession>A0A2T0RE07</accession>
<dbReference type="AlphaFoldDB" id="A0A2T0RE07"/>
<dbReference type="GO" id="GO:0032259">
    <property type="term" value="P:methylation"/>
    <property type="evidence" value="ECO:0007669"/>
    <property type="project" value="UniProtKB-KW"/>
</dbReference>
<sequence>TFAAHHARVRLLLSEEPEFTRTGLGGYAGVLAHLNQLKPRNGVFRKEYSPDGVPENGSDPRKYFSGENAGRIDAITAQLNQWQQEGTLSETENSLLRHDLVLASNRVANIAGTYGHHRSKWGTSALASLELRPTTLLNGHRTDHIVHQGPAETVAPLIEADLCYIDPPYMKRQYAANYHIIETIARGDSPEAVGVSGLRPWRDQYSDFCSKVKIRDAFRMIFNSAQCDQFMISYSEDGLLTEEQLTELFSEVGTVSLQKIPFARFRSNAGGQGGTVMEYLFHIKR</sequence>
<keyword evidence="4" id="KW-0949">S-adenosyl-L-methionine</keyword>
<keyword evidence="3 6" id="KW-0808">Transferase</keyword>
<dbReference type="GO" id="GO:0009307">
    <property type="term" value="P:DNA restriction-modification system"/>
    <property type="evidence" value="ECO:0007669"/>
    <property type="project" value="InterPro"/>
</dbReference>
<dbReference type="OrthoDB" id="9805629at2"/>
<gene>
    <name evidence="6" type="ORF">CLV78_1231</name>
</gene>
<dbReference type="SUPFAM" id="SSF53335">
    <property type="entry name" value="S-adenosyl-L-methionine-dependent methyltransferases"/>
    <property type="match status" value="1"/>
</dbReference>
<evidence type="ECO:0000313" key="7">
    <source>
        <dbReference type="Proteomes" id="UP000239480"/>
    </source>
</evidence>
<dbReference type="InterPro" id="IPR002052">
    <property type="entry name" value="DNA_methylase_N6_adenine_CS"/>
</dbReference>
<feature type="non-terminal residue" evidence="6">
    <location>
        <position position="1"/>
    </location>
</feature>
<name>A0A2T0RE07_9RHOB</name>
<protein>
    <recommendedName>
        <fullName evidence="1">site-specific DNA-methyltransferase (adenine-specific)</fullName>
        <ecNumber evidence="1">2.1.1.72</ecNumber>
    </recommendedName>
</protein>
<evidence type="ECO:0000256" key="2">
    <source>
        <dbReference type="ARBA" id="ARBA00022603"/>
    </source>
</evidence>
<evidence type="ECO:0000256" key="1">
    <source>
        <dbReference type="ARBA" id="ARBA00011900"/>
    </source>
</evidence>
<dbReference type="Pfam" id="PF02086">
    <property type="entry name" value="MethyltransfD12"/>
    <property type="match status" value="1"/>
</dbReference>
<dbReference type="PROSITE" id="PS00092">
    <property type="entry name" value="N6_MTASE"/>
    <property type="match status" value="1"/>
</dbReference>
<comment type="caution">
    <text evidence="6">The sequence shown here is derived from an EMBL/GenBank/DDBJ whole genome shotgun (WGS) entry which is preliminary data.</text>
</comment>
<dbReference type="EC" id="2.1.1.72" evidence="1"/>
<keyword evidence="7" id="KW-1185">Reference proteome</keyword>
<dbReference type="EMBL" id="PVTD01000023">
    <property type="protein sequence ID" value="PRY19392.1"/>
    <property type="molecule type" value="Genomic_DNA"/>
</dbReference>
<dbReference type="GO" id="GO:0009007">
    <property type="term" value="F:site-specific DNA-methyltransferase (adenine-specific) activity"/>
    <property type="evidence" value="ECO:0007669"/>
    <property type="project" value="UniProtKB-EC"/>
</dbReference>
<dbReference type="Proteomes" id="UP000239480">
    <property type="component" value="Unassembled WGS sequence"/>
</dbReference>
<evidence type="ECO:0000256" key="4">
    <source>
        <dbReference type="ARBA" id="ARBA00022691"/>
    </source>
</evidence>
<organism evidence="6 7">
    <name type="scientific">Aliiruegeria haliotis</name>
    <dbReference type="NCBI Taxonomy" id="1280846"/>
    <lineage>
        <taxon>Bacteria</taxon>
        <taxon>Pseudomonadati</taxon>
        <taxon>Pseudomonadota</taxon>
        <taxon>Alphaproteobacteria</taxon>
        <taxon>Rhodobacterales</taxon>
        <taxon>Roseobacteraceae</taxon>
        <taxon>Aliiruegeria</taxon>
    </lineage>
</organism>
<dbReference type="GO" id="GO:0003676">
    <property type="term" value="F:nucleic acid binding"/>
    <property type="evidence" value="ECO:0007669"/>
    <property type="project" value="InterPro"/>
</dbReference>
<proteinExistence type="predicted"/>
<comment type="catalytic activity">
    <reaction evidence="5">
        <text>a 2'-deoxyadenosine in DNA + S-adenosyl-L-methionine = an N(6)-methyl-2'-deoxyadenosine in DNA + S-adenosyl-L-homocysteine + H(+)</text>
        <dbReference type="Rhea" id="RHEA:15197"/>
        <dbReference type="Rhea" id="RHEA-COMP:12418"/>
        <dbReference type="Rhea" id="RHEA-COMP:12419"/>
        <dbReference type="ChEBI" id="CHEBI:15378"/>
        <dbReference type="ChEBI" id="CHEBI:57856"/>
        <dbReference type="ChEBI" id="CHEBI:59789"/>
        <dbReference type="ChEBI" id="CHEBI:90615"/>
        <dbReference type="ChEBI" id="CHEBI:90616"/>
        <dbReference type="EC" id="2.1.1.72"/>
    </reaction>
</comment>
<evidence type="ECO:0000256" key="3">
    <source>
        <dbReference type="ARBA" id="ARBA00022679"/>
    </source>
</evidence>
<dbReference type="InterPro" id="IPR012327">
    <property type="entry name" value="MeTrfase_D12"/>
</dbReference>
<evidence type="ECO:0000313" key="6">
    <source>
        <dbReference type="EMBL" id="PRY19392.1"/>
    </source>
</evidence>
<dbReference type="InterPro" id="IPR029063">
    <property type="entry name" value="SAM-dependent_MTases_sf"/>
</dbReference>
<evidence type="ECO:0000256" key="5">
    <source>
        <dbReference type="ARBA" id="ARBA00047942"/>
    </source>
</evidence>
<reference evidence="6 7" key="1">
    <citation type="submission" date="2018-03" db="EMBL/GenBank/DDBJ databases">
        <title>Genomic Encyclopedia of Archaeal and Bacterial Type Strains, Phase II (KMG-II): from individual species to whole genera.</title>
        <authorList>
            <person name="Goeker M."/>
        </authorList>
    </citation>
    <scope>NUCLEOTIDE SEQUENCE [LARGE SCALE GENOMIC DNA]</scope>
    <source>
        <strain evidence="6 7">DSM 29328</strain>
    </source>
</reference>